<dbReference type="PROSITE" id="PS51257">
    <property type="entry name" value="PROKAR_LIPOPROTEIN"/>
    <property type="match status" value="1"/>
</dbReference>
<dbReference type="SUPFAM" id="SSF159270">
    <property type="entry name" value="YmcC-like"/>
    <property type="match status" value="1"/>
</dbReference>
<sequence>MNTLSRAAACCAASLWLAGCSSLGTTSYETIRIAVLGPQAQITTEHVNQLTVPALVARLGQSEALLLLASRQQAVAEWHGVDQHLVTCNGKLMHSAGLPAEADVLVALAENDPFLGDLRNLVDGLIVTRLVDYPARYLTGVPQHATYSLGPSETLEIMGQQVELQRVDEAVSMPALGFKADNRYWYDPADGRVIASAQHVAPGLPELFLTEAIPAGAQP</sequence>
<reference evidence="3" key="1">
    <citation type="submission" date="2016-10" db="EMBL/GenBank/DDBJ databases">
        <authorList>
            <person name="Varghese N."/>
            <person name="Submissions S."/>
        </authorList>
    </citation>
    <scope>NUCLEOTIDE SEQUENCE [LARGE SCALE GENOMIC DNA]</scope>
    <source>
        <strain evidence="3">NRRL B-51270</strain>
    </source>
</reference>
<dbReference type="EMBL" id="LT629736">
    <property type="protein sequence ID" value="SDR99242.1"/>
    <property type="molecule type" value="Genomic_DNA"/>
</dbReference>
<name>A0A1H1NJR9_9GAMM</name>
<evidence type="ECO:0000256" key="1">
    <source>
        <dbReference type="SAM" id="SignalP"/>
    </source>
</evidence>
<keyword evidence="3" id="KW-1185">Reference proteome</keyword>
<dbReference type="Pfam" id="PF11102">
    <property type="entry name" value="YjbF"/>
    <property type="match status" value="1"/>
</dbReference>
<keyword evidence="1" id="KW-0732">Signal</keyword>
<organism evidence="2 3">
    <name type="scientific">Halopseudomonas xinjiangensis</name>
    <dbReference type="NCBI Taxonomy" id="487184"/>
    <lineage>
        <taxon>Bacteria</taxon>
        <taxon>Pseudomonadati</taxon>
        <taxon>Pseudomonadota</taxon>
        <taxon>Gammaproteobacteria</taxon>
        <taxon>Pseudomonadales</taxon>
        <taxon>Pseudomonadaceae</taxon>
        <taxon>Halopseudomonas</taxon>
    </lineage>
</organism>
<accession>A0A1H1NJR9</accession>
<dbReference type="InterPro" id="IPR021308">
    <property type="entry name" value="GfcB"/>
</dbReference>
<dbReference type="OrthoDB" id="7001949at2"/>
<gene>
    <name evidence="2" type="ORF">SAMN05216421_0702</name>
</gene>
<dbReference type="AlphaFoldDB" id="A0A1H1NJR9"/>
<evidence type="ECO:0000313" key="3">
    <source>
        <dbReference type="Proteomes" id="UP000243207"/>
    </source>
</evidence>
<keyword evidence="2" id="KW-0449">Lipoprotein</keyword>
<feature type="signal peptide" evidence="1">
    <location>
        <begin position="1"/>
        <end position="18"/>
    </location>
</feature>
<dbReference type="InterPro" id="IPR023373">
    <property type="entry name" value="YmcC_sf"/>
</dbReference>
<dbReference type="RefSeq" id="WP_093391845.1">
    <property type="nucleotide sequence ID" value="NZ_LT629736.1"/>
</dbReference>
<protein>
    <submittedName>
        <fullName evidence="2">Group 4 capsule polysaccharide lipoprotein gfcB, YjbF</fullName>
    </submittedName>
</protein>
<dbReference type="STRING" id="487184.SAMN05216421_0702"/>
<evidence type="ECO:0000313" key="2">
    <source>
        <dbReference type="EMBL" id="SDR99242.1"/>
    </source>
</evidence>
<feature type="chain" id="PRO_5009255608" evidence="1">
    <location>
        <begin position="19"/>
        <end position="219"/>
    </location>
</feature>
<dbReference type="Gene3D" id="2.40.360.10">
    <property type="entry name" value="YmcC-like"/>
    <property type="match status" value="1"/>
</dbReference>
<proteinExistence type="predicted"/>
<dbReference type="Proteomes" id="UP000243207">
    <property type="component" value="Chromosome I"/>
</dbReference>